<dbReference type="PRINTS" id="PR00147">
    <property type="entry name" value="DNAPHOTLYASE"/>
</dbReference>
<dbReference type="InterPro" id="IPR036155">
    <property type="entry name" value="Crypto/Photolyase_N_sf"/>
</dbReference>
<feature type="binding site" evidence="12">
    <location>
        <position position="294"/>
    </location>
    <ligand>
        <name>FAD</name>
        <dbReference type="ChEBI" id="CHEBI:57692"/>
    </ligand>
</feature>
<dbReference type="FunFam" id="1.10.579.10:FF:000003">
    <property type="entry name" value="Deoxyribodipyrimidine photo-lyase"/>
    <property type="match status" value="1"/>
</dbReference>
<reference evidence="16 17" key="1">
    <citation type="submission" date="2019-03" db="EMBL/GenBank/DDBJ databases">
        <title>Genomic Encyclopedia of Type Strains, Phase III (KMG-III): the genomes of soil and plant-associated and newly described type strains.</title>
        <authorList>
            <person name="Whitman W."/>
        </authorList>
    </citation>
    <scope>NUCLEOTIDE SEQUENCE [LARGE SCALE GENOMIC DNA]</scope>
    <source>
        <strain evidence="16 17">CECT 7378</strain>
    </source>
</reference>
<comment type="cofactor">
    <cofactor evidence="12">
        <name>FAD</name>
        <dbReference type="ChEBI" id="CHEBI:57692"/>
    </cofactor>
    <text evidence="12">Binds 1 FAD per subunit.</text>
</comment>
<dbReference type="AlphaFoldDB" id="A0A4R6M9V0"/>
<evidence type="ECO:0000313" key="17">
    <source>
        <dbReference type="Proteomes" id="UP000294656"/>
    </source>
</evidence>
<dbReference type="InterPro" id="IPR014729">
    <property type="entry name" value="Rossmann-like_a/b/a_fold"/>
</dbReference>
<feature type="domain" description="Photolyase/cryptochrome alpha/beta" evidence="15">
    <location>
        <begin position="2"/>
        <end position="147"/>
    </location>
</feature>
<dbReference type="Pfam" id="PF03441">
    <property type="entry name" value="FAD_binding_7"/>
    <property type="match status" value="1"/>
</dbReference>
<evidence type="ECO:0000256" key="8">
    <source>
        <dbReference type="ARBA" id="ARBA00031671"/>
    </source>
</evidence>
<keyword evidence="5 12" id="KW-0285">Flavoprotein</keyword>
<dbReference type="InterPro" id="IPR018394">
    <property type="entry name" value="DNA_photolyase_1_CS_C"/>
</dbReference>
<evidence type="ECO:0000313" key="16">
    <source>
        <dbReference type="EMBL" id="TDO98223.1"/>
    </source>
</evidence>
<gene>
    <name evidence="16" type="ORF">DFP79_1862</name>
</gene>
<dbReference type="Proteomes" id="UP000294656">
    <property type="component" value="Unassembled WGS sequence"/>
</dbReference>
<evidence type="ECO:0000256" key="10">
    <source>
        <dbReference type="ARBA" id="ARBA00059220"/>
    </source>
</evidence>
<dbReference type="GO" id="GO:0003904">
    <property type="term" value="F:deoxyribodipyrimidine photo-lyase activity"/>
    <property type="evidence" value="ECO:0007669"/>
    <property type="project" value="UniProtKB-EC"/>
</dbReference>
<dbReference type="PANTHER" id="PTHR11455:SF9">
    <property type="entry name" value="CRYPTOCHROME CIRCADIAN CLOCK 5 ISOFORM X1"/>
    <property type="match status" value="1"/>
</dbReference>
<dbReference type="EMBL" id="SNXC01000011">
    <property type="protein sequence ID" value="TDO98223.1"/>
    <property type="molecule type" value="Genomic_DNA"/>
</dbReference>
<comment type="similarity">
    <text evidence="2">Belongs to the DNA photolyase class-1 family.</text>
</comment>
<keyword evidence="6 12" id="KW-0274">FAD</keyword>
<comment type="catalytic activity">
    <reaction evidence="9">
        <text>cyclobutadipyrimidine (in DNA) = 2 pyrimidine residues (in DNA).</text>
        <dbReference type="EC" id="4.1.99.3"/>
    </reaction>
</comment>
<dbReference type="EC" id="4.1.99.3" evidence="3"/>
<dbReference type="InterPro" id="IPR036134">
    <property type="entry name" value="Crypto/Photolyase_FAD-like_sf"/>
</dbReference>
<feature type="site" description="Electron transfer via tryptophanyl radical" evidence="13">
    <location>
        <position position="329"/>
    </location>
</feature>
<sequence>MSIQLIWLRNDLRLTDHPAIYGASNERLSTDSNKSVTHHNELHIVVTLTPEQWGKYDESTAKQSLRLALIQALVDKSATKDITFHLLHLNAFSDCAPALLDLCQALNCHSIWWQSELPYDERQRDAQVEVLLGEHNINVHSLAPDILVSQPVLNGQGLPFKVFTPFYRRWLDALKKNHFYVYPDALPNNCNNGQKEPPKAQLRSYAALNTLLEKRHYRDDLWPANYTHIKESLNTFCETKASHYKDTRDFPAISGTSLLSPYLSLGAIGPRELLSTLRDHHNKEAGEDWTAGTWLKELAWRDFYRQLMWQFPHLSKRKAFKPETERIVWLENKDHFQAWCDGQTGFPIVDAAMRQLKQTGWMHNRLRMITASFLTKLLFMDWRKGEAYFMSQLIDGEFAANNGGWQWSASTGCDAAPYFRVFNPTRQSETYDKKGKFIRFFVPELQHLSDKDIHKPTPEQCKKTRYPEPIIDYKSARAYAIEAFAHYTRK</sequence>
<proteinExistence type="inferred from homology"/>
<dbReference type="InterPro" id="IPR005101">
    <property type="entry name" value="Cryptochr/Photolyase_FAD-bd"/>
</dbReference>
<dbReference type="Gene3D" id="1.25.40.80">
    <property type="match status" value="1"/>
</dbReference>
<evidence type="ECO:0000259" key="15">
    <source>
        <dbReference type="PROSITE" id="PS51645"/>
    </source>
</evidence>
<feature type="binding site" evidence="12">
    <location>
        <begin position="256"/>
        <end position="260"/>
    </location>
    <ligand>
        <name>FAD</name>
        <dbReference type="ChEBI" id="CHEBI:57692"/>
    </ligand>
</feature>
<accession>A0A4R6M9V0</accession>
<evidence type="ECO:0000256" key="6">
    <source>
        <dbReference type="ARBA" id="ARBA00022827"/>
    </source>
</evidence>
<evidence type="ECO:0000256" key="14">
    <source>
        <dbReference type="RuleBase" id="RU004182"/>
    </source>
</evidence>
<evidence type="ECO:0000256" key="1">
    <source>
        <dbReference type="ARBA" id="ARBA00001932"/>
    </source>
</evidence>
<evidence type="ECO:0000256" key="9">
    <source>
        <dbReference type="ARBA" id="ARBA00033999"/>
    </source>
</evidence>
<dbReference type="PROSITE" id="PS00394">
    <property type="entry name" value="DNA_PHOTOLYASES_1_1"/>
    <property type="match status" value="1"/>
</dbReference>
<evidence type="ECO:0000256" key="5">
    <source>
        <dbReference type="ARBA" id="ARBA00022630"/>
    </source>
</evidence>
<dbReference type="SUPFAM" id="SSF52425">
    <property type="entry name" value="Cryptochrome/photolyase, N-terminal domain"/>
    <property type="match status" value="1"/>
</dbReference>
<comment type="similarity">
    <text evidence="14">Belongs to the DNA photolyase family.</text>
</comment>
<feature type="site" description="Electron transfer via tryptophanyl radical" evidence="13">
    <location>
        <position position="405"/>
    </location>
</feature>
<dbReference type="InterPro" id="IPR002081">
    <property type="entry name" value="Cryptochrome/DNA_photolyase_1"/>
</dbReference>
<feature type="binding site" evidence="12">
    <location>
        <begin position="297"/>
        <end position="304"/>
    </location>
    <ligand>
        <name>FAD</name>
        <dbReference type="ChEBI" id="CHEBI:57692"/>
    </ligand>
</feature>
<evidence type="ECO:0000256" key="7">
    <source>
        <dbReference type="ARBA" id="ARBA00022991"/>
    </source>
</evidence>
<name>A0A4R6M9V0_9GAMM</name>
<organism evidence="16 17">
    <name type="scientific">Marinomonas balearica</name>
    <dbReference type="NCBI Taxonomy" id="491947"/>
    <lineage>
        <taxon>Bacteria</taxon>
        <taxon>Pseudomonadati</taxon>
        <taxon>Pseudomonadota</taxon>
        <taxon>Gammaproteobacteria</taxon>
        <taxon>Oceanospirillales</taxon>
        <taxon>Oceanospirillaceae</taxon>
        <taxon>Marinomonas</taxon>
    </lineage>
</organism>
<comment type="function">
    <text evidence="10">Involved in repair of UV radiation-induced DNA damage. Catalyzes the light-dependent monomerization (300-600 nm) of cyclobutyl pyrimidine dimers (in cis-syn configuration), which are formed between adjacent bases on the same DNA strand upon exposure to ultraviolet radiation.</text>
</comment>
<comment type="cofactor">
    <cofactor evidence="1">
        <name>(6R)-5,10-methylene-5,6,7,8-tetrahydrofolate</name>
        <dbReference type="ChEBI" id="CHEBI:15636"/>
    </cofactor>
</comment>
<keyword evidence="16" id="KW-0456">Lyase</keyword>
<comment type="caution">
    <text evidence="16">The sequence shown here is derived from an EMBL/GenBank/DDBJ whole genome shotgun (WGS) entry which is preliminary data.</text>
</comment>
<evidence type="ECO:0000256" key="13">
    <source>
        <dbReference type="PIRSR" id="PIRSR602081-2"/>
    </source>
</evidence>
<dbReference type="SUPFAM" id="SSF48173">
    <property type="entry name" value="Cryptochrome/photolyase FAD-binding domain"/>
    <property type="match status" value="1"/>
</dbReference>
<evidence type="ECO:0000256" key="4">
    <source>
        <dbReference type="ARBA" id="ARBA00014046"/>
    </source>
</evidence>
<dbReference type="PROSITE" id="PS51645">
    <property type="entry name" value="PHR_CRY_ALPHA_BETA"/>
    <property type="match status" value="1"/>
</dbReference>
<dbReference type="OrthoDB" id="9772484at2"/>
<dbReference type="Pfam" id="PF00875">
    <property type="entry name" value="DNA_photolyase"/>
    <property type="match status" value="1"/>
</dbReference>
<evidence type="ECO:0000256" key="3">
    <source>
        <dbReference type="ARBA" id="ARBA00013149"/>
    </source>
</evidence>
<dbReference type="PANTHER" id="PTHR11455">
    <property type="entry name" value="CRYPTOCHROME"/>
    <property type="match status" value="1"/>
</dbReference>
<dbReference type="GO" id="GO:0009416">
    <property type="term" value="P:response to light stimulus"/>
    <property type="evidence" value="ECO:0007669"/>
    <property type="project" value="TreeGrafter"/>
</dbReference>
<feature type="site" description="Electron transfer via tryptophanyl radical" evidence="13">
    <location>
        <position position="382"/>
    </location>
</feature>
<protein>
    <recommendedName>
        <fullName evidence="4">Deoxyribodipyrimidine photo-lyase</fullName>
        <ecNumber evidence="3">4.1.99.3</ecNumber>
    </recommendedName>
    <alternativeName>
        <fullName evidence="8">DNA photolyase</fullName>
    </alternativeName>
    <alternativeName>
        <fullName evidence="11">Photoreactivating enzyme</fullName>
    </alternativeName>
</protein>
<dbReference type="PROSITE" id="PS00691">
    <property type="entry name" value="DNA_PHOTOLYASES_1_2"/>
    <property type="match status" value="1"/>
</dbReference>
<dbReference type="Gene3D" id="3.40.50.620">
    <property type="entry name" value="HUPs"/>
    <property type="match status" value="1"/>
</dbReference>
<dbReference type="GO" id="GO:0000719">
    <property type="term" value="P:photoreactive repair"/>
    <property type="evidence" value="ECO:0007669"/>
    <property type="project" value="UniProtKB-ARBA"/>
</dbReference>
<dbReference type="Gene3D" id="1.10.579.10">
    <property type="entry name" value="DNA Cyclobutane Dipyrimidine Photolyase, subunit A, domain 3"/>
    <property type="match status" value="1"/>
</dbReference>
<keyword evidence="7 14" id="KW-0157">Chromophore</keyword>
<evidence type="ECO:0000256" key="11">
    <source>
        <dbReference type="ARBA" id="ARBA00083107"/>
    </source>
</evidence>
<dbReference type="RefSeq" id="WP_133503650.1">
    <property type="nucleotide sequence ID" value="NZ_SNXC01000011.1"/>
</dbReference>
<dbReference type="GO" id="GO:0003677">
    <property type="term" value="F:DNA binding"/>
    <property type="evidence" value="ECO:0007669"/>
    <property type="project" value="TreeGrafter"/>
</dbReference>
<keyword evidence="17" id="KW-1185">Reference proteome</keyword>
<feature type="binding site" evidence="12">
    <location>
        <position position="244"/>
    </location>
    <ligand>
        <name>FAD</name>
        <dbReference type="ChEBI" id="CHEBI:57692"/>
    </ligand>
</feature>
<dbReference type="GO" id="GO:0071949">
    <property type="term" value="F:FAD binding"/>
    <property type="evidence" value="ECO:0007669"/>
    <property type="project" value="TreeGrafter"/>
</dbReference>
<evidence type="ECO:0000256" key="2">
    <source>
        <dbReference type="ARBA" id="ARBA00005862"/>
    </source>
</evidence>
<evidence type="ECO:0000256" key="12">
    <source>
        <dbReference type="PIRSR" id="PIRSR602081-1"/>
    </source>
</evidence>
<dbReference type="InterPro" id="IPR006050">
    <property type="entry name" value="DNA_photolyase_N"/>
</dbReference>